<dbReference type="OrthoDB" id="9204516at2"/>
<name>A0A545U0D1_9GAMM</name>
<dbReference type="InterPro" id="IPR007338">
    <property type="entry name" value="DUF416"/>
</dbReference>
<evidence type="ECO:0000313" key="1">
    <source>
        <dbReference type="EMBL" id="TQV82922.1"/>
    </source>
</evidence>
<keyword evidence="2" id="KW-1185">Reference proteome</keyword>
<proteinExistence type="predicted"/>
<gene>
    <name evidence="1" type="ORF">FLL46_24440</name>
</gene>
<dbReference type="Pfam" id="PF04222">
    <property type="entry name" value="DUF416"/>
    <property type="match status" value="1"/>
</dbReference>
<dbReference type="Proteomes" id="UP000315439">
    <property type="component" value="Unassembled WGS sequence"/>
</dbReference>
<organism evidence="1 2">
    <name type="scientific">Aliikangiella coralliicola</name>
    <dbReference type="NCBI Taxonomy" id="2592383"/>
    <lineage>
        <taxon>Bacteria</taxon>
        <taxon>Pseudomonadati</taxon>
        <taxon>Pseudomonadota</taxon>
        <taxon>Gammaproteobacteria</taxon>
        <taxon>Oceanospirillales</taxon>
        <taxon>Pleioneaceae</taxon>
        <taxon>Aliikangiella</taxon>
    </lineage>
</organism>
<accession>A0A545U0D1</accession>
<dbReference type="RefSeq" id="WP_142934662.1">
    <property type="nucleotide sequence ID" value="NZ_ML660171.1"/>
</dbReference>
<dbReference type="InterPro" id="IPR023381">
    <property type="entry name" value="YP001051499.1-like_dom_sf"/>
</dbReference>
<reference evidence="1 2" key="1">
    <citation type="submission" date="2019-07" db="EMBL/GenBank/DDBJ databases">
        <title>Draft genome for Aliikangiella sp. M105.</title>
        <authorList>
            <person name="Wang G."/>
        </authorList>
    </citation>
    <scope>NUCLEOTIDE SEQUENCE [LARGE SCALE GENOMIC DNA]</scope>
    <source>
        <strain evidence="1 2">M105</strain>
    </source>
</reference>
<sequence length="191" mass="22080">MNFDANTLNFWQQQVFAAALMQRMLPNYAYFSQTAEFGDYSILTNQLDLVWQKLAGLSIKFNVDAQLDKLQQETPNDSSFEIYAVYPAIDVCTGMECLFLSFQDKEINCAREISQLSQSSVLAYLEFITMQQSQRQADEATLKEDNLFLWEMETQREVFDLVTLIKPNKQGCQKIKSLVMNERLSSLAIEY</sequence>
<protein>
    <submittedName>
        <fullName evidence="1">DUF416 family protein</fullName>
    </submittedName>
</protein>
<comment type="caution">
    <text evidence="1">The sequence shown here is derived from an EMBL/GenBank/DDBJ whole genome shotgun (WGS) entry which is preliminary data.</text>
</comment>
<dbReference type="Gene3D" id="1.20.1590.10">
    <property type="entry name" value="YP_001051499.1 domain like"/>
    <property type="match status" value="1"/>
</dbReference>
<dbReference type="AlphaFoldDB" id="A0A545U0D1"/>
<dbReference type="EMBL" id="VIKS01000015">
    <property type="protein sequence ID" value="TQV82922.1"/>
    <property type="molecule type" value="Genomic_DNA"/>
</dbReference>
<evidence type="ECO:0000313" key="2">
    <source>
        <dbReference type="Proteomes" id="UP000315439"/>
    </source>
</evidence>